<keyword evidence="7" id="KW-0482">Metalloprotease</keyword>
<dbReference type="SUPFAM" id="SSF55166">
    <property type="entry name" value="Hedgehog/DD-peptidase"/>
    <property type="match status" value="1"/>
</dbReference>
<dbReference type="GO" id="GO:0008237">
    <property type="term" value="F:metallopeptidase activity"/>
    <property type="evidence" value="ECO:0007669"/>
    <property type="project" value="UniProtKB-KW"/>
</dbReference>
<dbReference type="GO" id="GO:0006508">
    <property type="term" value="P:proteolysis"/>
    <property type="evidence" value="ECO:0007669"/>
    <property type="project" value="UniProtKB-KW"/>
</dbReference>
<dbReference type="InterPro" id="IPR009045">
    <property type="entry name" value="Zn_M74/Hedgehog-like"/>
</dbReference>
<proteinExistence type="predicted"/>
<reference evidence="8 9" key="1">
    <citation type="submission" date="2014-02" db="EMBL/GenBank/DDBJ databases">
        <title>The small core and large imbalanced accessory genome model reveals a collaborative survival strategy of Sorangium cellulosum strains in nature.</title>
        <authorList>
            <person name="Han K."/>
            <person name="Peng R."/>
            <person name="Blom J."/>
            <person name="Li Y.-Z."/>
        </authorList>
    </citation>
    <scope>NUCLEOTIDE SEQUENCE [LARGE SCALE GENOMIC DNA]</scope>
    <source>
        <strain evidence="8 9">So0157-25</strain>
    </source>
</reference>
<feature type="non-terminal residue" evidence="8">
    <location>
        <position position="1"/>
    </location>
</feature>
<evidence type="ECO:0000313" key="8">
    <source>
        <dbReference type="EMBL" id="KYF58822.1"/>
    </source>
</evidence>
<keyword evidence="2" id="KW-0479">Metal-binding</keyword>
<evidence type="ECO:0000256" key="4">
    <source>
        <dbReference type="ARBA" id="ARBA00022764"/>
    </source>
</evidence>
<gene>
    <name evidence="8" type="ORF">BE08_21855</name>
</gene>
<evidence type="ECO:0000256" key="6">
    <source>
        <dbReference type="ARBA" id="ARBA00022833"/>
    </source>
</evidence>
<keyword evidence="4" id="KW-0574">Periplasm</keyword>
<dbReference type="Pfam" id="PF03411">
    <property type="entry name" value="Peptidase_M74"/>
    <property type="match status" value="1"/>
</dbReference>
<evidence type="ECO:0000256" key="1">
    <source>
        <dbReference type="ARBA" id="ARBA00022670"/>
    </source>
</evidence>
<evidence type="ECO:0000256" key="7">
    <source>
        <dbReference type="ARBA" id="ARBA00023049"/>
    </source>
</evidence>
<dbReference type="Gene3D" id="3.30.1380.10">
    <property type="match status" value="1"/>
</dbReference>
<keyword evidence="1" id="KW-0645">Protease</keyword>
<keyword evidence="5" id="KW-0378">Hydrolase</keyword>
<keyword evidence="3" id="KW-0732">Signal</keyword>
<dbReference type="EMBL" id="JELY01000592">
    <property type="protein sequence ID" value="KYF58822.1"/>
    <property type="molecule type" value="Genomic_DNA"/>
</dbReference>
<evidence type="ECO:0000256" key="2">
    <source>
        <dbReference type="ARBA" id="ARBA00022723"/>
    </source>
</evidence>
<keyword evidence="6" id="KW-0862">Zinc</keyword>
<dbReference type="GO" id="GO:0046872">
    <property type="term" value="F:metal ion binding"/>
    <property type="evidence" value="ECO:0007669"/>
    <property type="project" value="UniProtKB-KW"/>
</dbReference>
<sequence length="279" mass="29448">ACVGSSPTPLAPALRGSVGVPHHGVITDAVELPRQGEGYRLLRNNGVRWGTAGLVAAIQRAAADVARARPGGAPLFVGDLSARFGGATRGHRSHRTGRDADLLLYALTPDGRPVRSPGFVDFGPDGLARFGGGDGARSSVVDEHVRLDVERTWLLVKSLVRSPDAHVQWLFFARWLEALVIEYARARGEDPELIWYAESVLLQPGDSTAHADHLHLRVACTPDDFLTGCLGGGPYWPWLPAVPQLVPPPDSDLAAAILDDLLPGGAAAGSRVAAPDGAL</sequence>
<organism evidence="8 9">
    <name type="scientific">Sorangium cellulosum</name>
    <name type="common">Polyangium cellulosum</name>
    <dbReference type="NCBI Taxonomy" id="56"/>
    <lineage>
        <taxon>Bacteria</taxon>
        <taxon>Pseudomonadati</taxon>
        <taxon>Myxococcota</taxon>
        <taxon>Polyangia</taxon>
        <taxon>Polyangiales</taxon>
        <taxon>Polyangiaceae</taxon>
        <taxon>Sorangium</taxon>
    </lineage>
</organism>
<dbReference type="GO" id="GO:0004252">
    <property type="term" value="F:serine-type endopeptidase activity"/>
    <property type="evidence" value="ECO:0007669"/>
    <property type="project" value="InterPro"/>
</dbReference>
<evidence type="ECO:0000256" key="3">
    <source>
        <dbReference type="ARBA" id="ARBA00022729"/>
    </source>
</evidence>
<name>A0A150PT26_SORCE</name>
<dbReference type="Proteomes" id="UP000075420">
    <property type="component" value="Unassembled WGS sequence"/>
</dbReference>
<evidence type="ECO:0000256" key="5">
    <source>
        <dbReference type="ARBA" id="ARBA00022801"/>
    </source>
</evidence>
<accession>A0A150PT26</accession>
<comment type="caution">
    <text evidence="8">The sequence shown here is derived from an EMBL/GenBank/DDBJ whole genome shotgun (WGS) entry which is preliminary data.</text>
</comment>
<protein>
    <submittedName>
        <fullName evidence="8">Murein endopeptidase</fullName>
    </submittedName>
</protein>
<dbReference type="AlphaFoldDB" id="A0A150PT26"/>
<evidence type="ECO:0000313" key="9">
    <source>
        <dbReference type="Proteomes" id="UP000075420"/>
    </source>
</evidence>
<dbReference type="GO" id="GO:0030288">
    <property type="term" value="C:outer membrane-bounded periplasmic space"/>
    <property type="evidence" value="ECO:0007669"/>
    <property type="project" value="InterPro"/>
</dbReference>
<dbReference type="InterPro" id="IPR005073">
    <property type="entry name" value="Peptidase_M74"/>
</dbReference>